<dbReference type="InterPro" id="IPR003660">
    <property type="entry name" value="HAMP_dom"/>
</dbReference>
<evidence type="ECO:0000256" key="4">
    <source>
        <dbReference type="ARBA" id="ARBA00022553"/>
    </source>
</evidence>
<evidence type="ECO:0000256" key="3">
    <source>
        <dbReference type="ARBA" id="ARBA00012438"/>
    </source>
</evidence>
<dbReference type="InterPro" id="IPR036890">
    <property type="entry name" value="HATPase_C_sf"/>
</dbReference>
<evidence type="ECO:0000256" key="8">
    <source>
        <dbReference type="ARBA" id="ARBA00022840"/>
    </source>
</evidence>
<gene>
    <name evidence="13" type="ORF">C1E24_15815</name>
</gene>
<keyword evidence="11" id="KW-1133">Transmembrane helix</keyword>
<dbReference type="Gene3D" id="6.10.250.2870">
    <property type="match status" value="1"/>
</dbReference>
<feature type="transmembrane region" description="Helical" evidence="11">
    <location>
        <begin position="186"/>
        <end position="208"/>
    </location>
</feature>
<evidence type="ECO:0000256" key="2">
    <source>
        <dbReference type="ARBA" id="ARBA00004370"/>
    </source>
</evidence>
<dbReference type="Pfam" id="PF07730">
    <property type="entry name" value="HisKA_3"/>
    <property type="match status" value="1"/>
</dbReference>
<reference evidence="13 14" key="1">
    <citation type="submission" date="2018-01" db="EMBL/GenBank/DDBJ databases">
        <title>Co-occurrence of chitin degradation, pigmentation and bioactivity in marine Pseudoalteromonas.</title>
        <authorList>
            <person name="Paulsen S."/>
            <person name="Gram L."/>
            <person name="Machado H."/>
        </authorList>
    </citation>
    <scope>NUCLEOTIDE SEQUENCE [LARGE SCALE GENOMIC DNA]</scope>
    <source>
        <strain evidence="13 14">S3663</strain>
    </source>
</reference>
<proteinExistence type="predicted"/>
<organism evidence="13 14">
    <name type="scientific">Pseudoalteromonas phenolica</name>
    <dbReference type="NCBI Taxonomy" id="161398"/>
    <lineage>
        <taxon>Bacteria</taxon>
        <taxon>Pseudomonadati</taxon>
        <taxon>Pseudomonadota</taxon>
        <taxon>Gammaproteobacteria</taxon>
        <taxon>Alteromonadales</taxon>
        <taxon>Pseudoalteromonadaceae</taxon>
        <taxon>Pseudoalteromonas</taxon>
    </lineage>
</organism>
<sequence length="469" mass="52750">MIDYLKQCLTAYSIRTKVIIGLLLVSFFACFSLVTVQLLIFNVPKISEIYALYEQEIAPKIILEMKQTGGLSELHFDDSPYLSALNIRKVVVVDLEAKVIAQTEHGPLFVGDIGAQLPLQVRDDLTDALLVHHNSGVEMMADDVVIFTRALTDHQGKQLGAVVMWIDNWSAVGSTPSSLLSQWVSFLPFALIVAGFILCCGAIVMWIVGSRIQKRLKHFNHVTLQWGQGRLTERLTIDGADELEQSFDKLNRLVEQLDVHIKQEQETRLQKQRIEFAGELHDTVKQLLFANNLNLSSCQTLAHSETQLSLLLKQAQSNNQQAFEQVNRILQVQTEHESSAQAYVEMSELTTYLACWKQQTGRNLEVKKPQRGQISSYLFASIKEGLQNISKHSDADTIRLCLELNDGESRFSLFDNGTAQFNPCFGQGLEIIKQKLHSLGGRLSLEQREDDSKRKVTCLTGYLPSASKE</sequence>
<comment type="catalytic activity">
    <reaction evidence="1">
        <text>ATP + protein L-histidine = ADP + protein N-phospho-L-histidine.</text>
        <dbReference type="EC" id="2.7.13.3"/>
    </reaction>
</comment>
<keyword evidence="6" id="KW-0547">Nucleotide-binding</keyword>
<evidence type="ECO:0000256" key="5">
    <source>
        <dbReference type="ARBA" id="ARBA00022679"/>
    </source>
</evidence>
<name>A0A5R9PZG8_9GAMM</name>
<dbReference type="OrthoDB" id="9811306at2"/>
<dbReference type="PANTHER" id="PTHR24421">
    <property type="entry name" value="NITRATE/NITRITE SENSOR PROTEIN NARX-RELATED"/>
    <property type="match status" value="1"/>
</dbReference>
<evidence type="ECO:0000256" key="6">
    <source>
        <dbReference type="ARBA" id="ARBA00022741"/>
    </source>
</evidence>
<evidence type="ECO:0000259" key="12">
    <source>
        <dbReference type="PROSITE" id="PS50885"/>
    </source>
</evidence>
<dbReference type="RefSeq" id="WP_138483078.1">
    <property type="nucleotide sequence ID" value="NZ_PPSW01000026.1"/>
</dbReference>
<keyword evidence="4" id="KW-0597">Phosphoprotein</keyword>
<dbReference type="GO" id="GO:0005524">
    <property type="term" value="F:ATP binding"/>
    <property type="evidence" value="ECO:0007669"/>
    <property type="project" value="UniProtKB-KW"/>
</dbReference>
<keyword evidence="9" id="KW-0902">Two-component regulatory system</keyword>
<evidence type="ECO:0000256" key="1">
    <source>
        <dbReference type="ARBA" id="ARBA00000085"/>
    </source>
</evidence>
<dbReference type="Gene3D" id="6.10.340.10">
    <property type="match status" value="1"/>
</dbReference>
<comment type="caution">
    <text evidence="13">The sequence shown here is derived from an EMBL/GenBank/DDBJ whole genome shotgun (WGS) entry which is preliminary data.</text>
</comment>
<accession>A0A5R9PZG8</accession>
<keyword evidence="8" id="KW-0067">ATP-binding</keyword>
<dbReference type="InterPro" id="IPR050482">
    <property type="entry name" value="Sensor_HK_TwoCompSys"/>
</dbReference>
<evidence type="ECO:0000256" key="9">
    <source>
        <dbReference type="ARBA" id="ARBA00023012"/>
    </source>
</evidence>
<dbReference type="PROSITE" id="PS51257">
    <property type="entry name" value="PROKAR_LIPOPROTEIN"/>
    <property type="match status" value="1"/>
</dbReference>
<evidence type="ECO:0000256" key="11">
    <source>
        <dbReference type="SAM" id="Phobius"/>
    </source>
</evidence>
<evidence type="ECO:0000313" key="13">
    <source>
        <dbReference type="EMBL" id="TLX45984.1"/>
    </source>
</evidence>
<dbReference type="PANTHER" id="PTHR24421:SF10">
    <property type="entry name" value="NITRATE_NITRITE SENSOR PROTEIN NARQ"/>
    <property type="match status" value="1"/>
</dbReference>
<comment type="subcellular location">
    <subcellularLocation>
        <location evidence="2">Membrane</location>
    </subcellularLocation>
</comment>
<protein>
    <recommendedName>
        <fullName evidence="3">histidine kinase</fullName>
        <ecNumber evidence="3">2.7.13.3</ecNumber>
    </recommendedName>
</protein>
<evidence type="ECO:0000313" key="14">
    <source>
        <dbReference type="Proteomes" id="UP000309186"/>
    </source>
</evidence>
<evidence type="ECO:0000256" key="10">
    <source>
        <dbReference type="SAM" id="Coils"/>
    </source>
</evidence>
<dbReference type="GO" id="GO:0016020">
    <property type="term" value="C:membrane"/>
    <property type="evidence" value="ECO:0007669"/>
    <property type="project" value="UniProtKB-SubCell"/>
</dbReference>
<keyword evidence="7" id="KW-0418">Kinase</keyword>
<dbReference type="SUPFAM" id="SSF55874">
    <property type="entry name" value="ATPase domain of HSP90 chaperone/DNA topoisomerase II/histidine kinase"/>
    <property type="match status" value="1"/>
</dbReference>
<evidence type="ECO:0000256" key="7">
    <source>
        <dbReference type="ARBA" id="ARBA00022777"/>
    </source>
</evidence>
<dbReference type="EC" id="2.7.13.3" evidence="3"/>
<feature type="coiled-coil region" evidence="10">
    <location>
        <begin position="240"/>
        <end position="267"/>
    </location>
</feature>
<dbReference type="Proteomes" id="UP000309186">
    <property type="component" value="Unassembled WGS sequence"/>
</dbReference>
<keyword evidence="11" id="KW-0472">Membrane</keyword>
<dbReference type="InterPro" id="IPR011712">
    <property type="entry name" value="Sig_transdc_His_kin_sub3_dim/P"/>
</dbReference>
<dbReference type="GO" id="GO:0000155">
    <property type="term" value="F:phosphorelay sensor kinase activity"/>
    <property type="evidence" value="ECO:0007669"/>
    <property type="project" value="InterPro"/>
</dbReference>
<dbReference type="GO" id="GO:0046983">
    <property type="term" value="F:protein dimerization activity"/>
    <property type="evidence" value="ECO:0007669"/>
    <property type="project" value="InterPro"/>
</dbReference>
<keyword evidence="11" id="KW-0812">Transmembrane</keyword>
<dbReference type="PROSITE" id="PS50885">
    <property type="entry name" value="HAMP"/>
    <property type="match status" value="1"/>
</dbReference>
<keyword evidence="5" id="KW-0808">Transferase</keyword>
<dbReference type="AlphaFoldDB" id="A0A5R9PZG8"/>
<dbReference type="EMBL" id="PPSW01000026">
    <property type="protein sequence ID" value="TLX45984.1"/>
    <property type="molecule type" value="Genomic_DNA"/>
</dbReference>
<feature type="domain" description="HAMP" evidence="12">
    <location>
        <begin position="210"/>
        <end position="262"/>
    </location>
</feature>
<keyword evidence="10" id="KW-0175">Coiled coil</keyword>
<feature type="transmembrane region" description="Helical" evidence="11">
    <location>
        <begin position="20"/>
        <end position="40"/>
    </location>
</feature>